<comment type="subcellular location">
    <subcellularLocation>
        <location evidence="1">Cell membrane</location>
    </subcellularLocation>
</comment>
<evidence type="ECO:0000256" key="1">
    <source>
        <dbReference type="ARBA" id="ARBA00004236"/>
    </source>
</evidence>
<keyword evidence="4" id="KW-0808">Transferase</keyword>
<keyword evidence="2" id="KW-1003">Cell membrane</keyword>
<dbReference type="PANTHER" id="PTHR43646:SF2">
    <property type="entry name" value="GLYCOSYLTRANSFERASE 2-LIKE DOMAIN-CONTAINING PROTEIN"/>
    <property type="match status" value="1"/>
</dbReference>
<comment type="pathway">
    <text evidence="7">Carotenoid biosynthesis; staphyloxanthin biosynthesis; staphyloxanthin from farnesyl diphosphate: step 4/5.</text>
</comment>
<dbReference type="GO" id="GO:0016757">
    <property type="term" value="F:glycosyltransferase activity"/>
    <property type="evidence" value="ECO:0007669"/>
    <property type="project" value="UniProtKB-KW"/>
</dbReference>
<dbReference type="Proteomes" id="UP001247307">
    <property type="component" value="Unassembled WGS sequence"/>
</dbReference>
<keyword evidence="5" id="KW-0472">Membrane</keyword>
<dbReference type="SUPFAM" id="SSF53448">
    <property type="entry name" value="Nucleotide-diphospho-sugar transferases"/>
    <property type="match status" value="1"/>
</dbReference>
<dbReference type="InterPro" id="IPR029044">
    <property type="entry name" value="Nucleotide-diphossugar_trans"/>
</dbReference>
<dbReference type="Pfam" id="PF00535">
    <property type="entry name" value="Glycos_transf_2"/>
    <property type="match status" value="1"/>
</dbReference>
<dbReference type="Gene3D" id="3.90.550.10">
    <property type="entry name" value="Spore Coat Polysaccharide Biosynthesis Protein SpsA, Chain A"/>
    <property type="match status" value="1"/>
</dbReference>
<comment type="function">
    <text evidence="6">Catalyzes the glycosylation of 4,4'-diaponeurosporenoate, i.e. the esterification of glucose at the C1'' position with the carboxyl group of 4,4'-diaponeurosporenic acid, to form glycosyl-4,4'-diaponeurosporenoate. This is a step in the biosynthesis of staphyloxanthin, an orange pigment present in most staphylococci strains.</text>
</comment>
<dbReference type="InterPro" id="IPR001173">
    <property type="entry name" value="Glyco_trans_2-like"/>
</dbReference>
<evidence type="ECO:0000256" key="6">
    <source>
        <dbReference type="ARBA" id="ARBA00037281"/>
    </source>
</evidence>
<dbReference type="GO" id="GO:0005886">
    <property type="term" value="C:plasma membrane"/>
    <property type="evidence" value="ECO:0007669"/>
    <property type="project" value="UniProtKB-SubCell"/>
</dbReference>
<evidence type="ECO:0000313" key="12">
    <source>
        <dbReference type="Proteomes" id="UP001247307"/>
    </source>
</evidence>
<dbReference type="EMBL" id="JAVDUI010000001">
    <property type="protein sequence ID" value="MDR6891811.1"/>
    <property type="molecule type" value="Genomic_DNA"/>
</dbReference>
<evidence type="ECO:0000256" key="3">
    <source>
        <dbReference type="ARBA" id="ARBA00022676"/>
    </source>
</evidence>
<keyword evidence="12" id="KW-1185">Reference proteome</keyword>
<evidence type="ECO:0000256" key="7">
    <source>
        <dbReference type="ARBA" id="ARBA00037904"/>
    </source>
</evidence>
<evidence type="ECO:0000256" key="4">
    <source>
        <dbReference type="ARBA" id="ARBA00022679"/>
    </source>
</evidence>
<reference evidence="11" key="1">
    <citation type="submission" date="2023-07" db="EMBL/GenBank/DDBJ databases">
        <title>Sequencing the genomes of 1000 actinobacteria strains.</title>
        <authorList>
            <person name="Klenk H.-P."/>
        </authorList>
    </citation>
    <scope>NUCLEOTIDE SEQUENCE</scope>
    <source>
        <strain evidence="11">DSM 13988</strain>
    </source>
</reference>
<accession>A0AAE3YHD6</accession>
<dbReference type="AlphaFoldDB" id="A0AAE3YHD6"/>
<feature type="domain" description="Glycosyltransferase 2-like" evidence="10">
    <location>
        <begin position="31"/>
        <end position="147"/>
    </location>
</feature>
<evidence type="ECO:0000256" key="9">
    <source>
        <dbReference type="ARBA" id="ARBA00040345"/>
    </source>
</evidence>
<sequence length="252" mass="25910">MGATLRSVLDSLDAAEAATAAEAGRPGSEPALACHVVCVVDGGEDATLDIARRIAADDPRIEVLAQTSSGVGAARRAGCERVFAWASQVSGSPVPPRLWIGTTDADSLVPRGWASAHLGSEAAGEDMLVGMVRPDENGADPELIAAWHRLHPATEGHPFVFGANLGFRAAAYRAVGGFSAVKHGEDVGLVAAFETAGARIRRSPVPCVTTSARLAGRVEDGFSTYVRELASTLPAGAEAGRAGCPPAELRHA</sequence>
<evidence type="ECO:0000256" key="8">
    <source>
        <dbReference type="ARBA" id="ARBA00038120"/>
    </source>
</evidence>
<evidence type="ECO:0000313" key="11">
    <source>
        <dbReference type="EMBL" id="MDR6891811.1"/>
    </source>
</evidence>
<dbReference type="PANTHER" id="PTHR43646">
    <property type="entry name" value="GLYCOSYLTRANSFERASE"/>
    <property type="match status" value="1"/>
</dbReference>
<organism evidence="11 12">
    <name type="scientific">Falsarthrobacter nasiphocae</name>
    <dbReference type="NCBI Taxonomy" id="189863"/>
    <lineage>
        <taxon>Bacteria</taxon>
        <taxon>Bacillati</taxon>
        <taxon>Actinomycetota</taxon>
        <taxon>Actinomycetes</taxon>
        <taxon>Micrococcales</taxon>
        <taxon>Micrococcaceae</taxon>
        <taxon>Falsarthrobacter</taxon>
    </lineage>
</organism>
<comment type="similarity">
    <text evidence="8">Belongs to the glycosyltransferase 2 family. CrtQ subfamily.</text>
</comment>
<name>A0AAE3YHD6_9MICC</name>
<evidence type="ECO:0000259" key="10">
    <source>
        <dbReference type="Pfam" id="PF00535"/>
    </source>
</evidence>
<evidence type="ECO:0000256" key="2">
    <source>
        <dbReference type="ARBA" id="ARBA00022475"/>
    </source>
</evidence>
<evidence type="ECO:0000256" key="5">
    <source>
        <dbReference type="ARBA" id="ARBA00023136"/>
    </source>
</evidence>
<proteinExistence type="inferred from homology"/>
<keyword evidence="3" id="KW-0328">Glycosyltransferase</keyword>
<gene>
    <name evidence="11" type="ORF">J2S35_000751</name>
</gene>
<comment type="caution">
    <text evidence="11">The sequence shown here is derived from an EMBL/GenBank/DDBJ whole genome shotgun (WGS) entry which is preliminary data.</text>
</comment>
<protein>
    <recommendedName>
        <fullName evidence="9">4,4'-diaponeurosporenoate glycosyltransferase</fullName>
    </recommendedName>
</protein>